<sequence length="204" mass="22398">MIRRDVLTNHPGGDPWDGRPEARIELEPADHEEPTWEVRGPRRRRFDRRSRTILGLAAVAAMLANAGAAWAYWRLTQPDPAAAPQPVTIEMVLRGRNDLGQVMRPGDNGNLLVTVTNDRNVPIRITSIGIGPGNVVADPEHRDAGCTAPRVRVARTYYPVSWEVAKNTVGAFTLPRALSMEHGTAKACVGADFTVPLRARGTER</sequence>
<feature type="region of interest" description="Disordered" evidence="1">
    <location>
        <begin position="1"/>
        <end position="21"/>
    </location>
</feature>
<dbReference type="Proteomes" id="UP001240150">
    <property type="component" value="Chromosome"/>
</dbReference>
<proteinExistence type="predicted"/>
<protein>
    <submittedName>
        <fullName evidence="3">Uncharacterized protein</fullName>
    </submittedName>
</protein>
<keyword evidence="2" id="KW-0812">Transmembrane</keyword>
<reference evidence="3 4" key="1">
    <citation type="submission" date="2023-06" db="EMBL/GenBank/DDBJ databases">
        <authorList>
            <person name="Yushchuk O."/>
            <person name="Binda E."/>
            <person name="Ruckert-Reed C."/>
            <person name="Fedorenko V."/>
            <person name="Kalinowski J."/>
            <person name="Marinelli F."/>
        </authorList>
    </citation>
    <scope>NUCLEOTIDE SEQUENCE [LARGE SCALE GENOMIC DNA]</scope>
    <source>
        <strain evidence="3 4">NRRL 3884</strain>
    </source>
</reference>
<gene>
    <name evidence="3" type="ORF">ACTOB_007974</name>
</gene>
<dbReference type="EMBL" id="CP126980">
    <property type="protein sequence ID" value="WIM95836.1"/>
    <property type="molecule type" value="Genomic_DNA"/>
</dbReference>
<keyword evidence="2" id="KW-0472">Membrane</keyword>
<evidence type="ECO:0000313" key="3">
    <source>
        <dbReference type="EMBL" id="WIM95836.1"/>
    </source>
</evidence>
<evidence type="ECO:0000256" key="2">
    <source>
        <dbReference type="SAM" id="Phobius"/>
    </source>
</evidence>
<dbReference type="RefSeq" id="WP_284917145.1">
    <property type="nucleotide sequence ID" value="NZ_CP126980.1"/>
</dbReference>
<keyword evidence="4" id="KW-1185">Reference proteome</keyword>
<organism evidence="3 4">
    <name type="scientific">Actinoplanes oblitus</name>
    <dbReference type="NCBI Taxonomy" id="3040509"/>
    <lineage>
        <taxon>Bacteria</taxon>
        <taxon>Bacillati</taxon>
        <taxon>Actinomycetota</taxon>
        <taxon>Actinomycetes</taxon>
        <taxon>Micromonosporales</taxon>
        <taxon>Micromonosporaceae</taxon>
        <taxon>Actinoplanes</taxon>
    </lineage>
</organism>
<name>A0ABY8WFE8_9ACTN</name>
<evidence type="ECO:0000256" key="1">
    <source>
        <dbReference type="SAM" id="MobiDB-lite"/>
    </source>
</evidence>
<keyword evidence="2" id="KW-1133">Transmembrane helix</keyword>
<accession>A0ABY8WFE8</accession>
<evidence type="ECO:0000313" key="4">
    <source>
        <dbReference type="Proteomes" id="UP001240150"/>
    </source>
</evidence>
<feature type="transmembrane region" description="Helical" evidence="2">
    <location>
        <begin position="52"/>
        <end position="73"/>
    </location>
</feature>